<dbReference type="Proteomes" id="UP000002194">
    <property type="component" value="Chromosome"/>
</dbReference>
<dbReference type="Pfam" id="PF01514">
    <property type="entry name" value="YscJ_FliF"/>
    <property type="match status" value="1"/>
</dbReference>
<keyword evidence="7 11" id="KW-0472">Membrane</keyword>
<evidence type="ECO:0000259" key="13">
    <source>
        <dbReference type="Pfam" id="PF08345"/>
    </source>
</evidence>
<keyword evidence="14" id="KW-0282">Flagellum</keyword>
<dbReference type="STRING" id="882.DVU_0313"/>
<accession>Q72FA1</accession>
<dbReference type="HOGENOM" id="CLU_028108_1_1_7"/>
<dbReference type="GO" id="GO:0009431">
    <property type="term" value="C:bacterial-type flagellum basal body, MS ring"/>
    <property type="evidence" value="ECO:0007669"/>
    <property type="project" value="InterPro"/>
</dbReference>
<dbReference type="InterPro" id="IPR006182">
    <property type="entry name" value="FliF_N_dom"/>
</dbReference>
<evidence type="ECO:0000256" key="4">
    <source>
        <dbReference type="ARBA" id="ARBA00022475"/>
    </source>
</evidence>
<keyword evidence="6 11" id="KW-1133">Transmembrane helix</keyword>
<dbReference type="GO" id="GO:0005886">
    <property type="term" value="C:plasma membrane"/>
    <property type="evidence" value="ECO:0007669"/>
    <property type="project" value="UniProtKB-SubCell"/>
</dbReference>
<feature type="transmembrane region" description="Helical" evidence="11">
    <location>
        <begin position="25"/>
        <end position="45"/>
    </location>
</feature>
<keyword evidence="14" id="KW-0969">Cilium</keyword>
<dbReference type="Gene3D" id="3.30.300.30">
    <property type="match status" value="1"/>
</dbReference>
<dbReference type="PATRIC" id="fig|882.5.peg.297"/>
<comment type="function">
    <text evidence="9">The M ring may be actively involved in energy transduction.</text>
</comment>
<dbReference type="OrthoDB" id="9807026at2"/>
<dbReference type="GO" id="GO:0003774">
    <property type="term" value="F:cytoskeletal motor activity"/>
    <property type="evidence" value="ECO:0007669"/>
    <property type="project" value="InterPro"/>
</dbReference>
<evidence type="ECO:0000256" key="3">
    <source>
        <dbReference type="ARBA" id="ARBA00007971"/>
    </source>
</evidence>
<organism evidence="14 15">
    <name type="scientific">Nitratidesulfovibrio vulgaris (strain ATCC 29579 / DSM 644 / CCUG 34227 / NCIMB 8303 / VKM B-1760 / Hildenborough)</name>
    <name type="common">Desulfovibrio vulgaris</name>
    <dbReference type="NCBI Taxonomy" id="882"/>
    <lineage>
        <taxon>Bacteria</taxon>
        <taxon>Pseudomonadati</taxon>
        <taxon>Thermodesulfobacteriota</taxon>
        <taxon>Desulfovibrionia</taxon>
        <taxon>Desulfovibrionales</taxon>
        <taxon>Desulfovibrionaceae</taxon>
        <taxon>Nitratidesulfovibrio</taxon>
    </lineage>
</organism>
<keyword evidence="4" id="KW-1003">Cell membrane</keyword>
<name>Q72FA1_NITV2</name>
<dbReference type="Pfam" id="PF08345">
    <property type="entry name" value="YscJ_FliF_C"/>
    <property type="match status" value="1"/>
</dbReference>
<feature type="compositionally biased region" description="Basic and acidic residues" evidence="10">
    <location>
        <begin position="287"/>
        <end position="301"/>
    </location>
</feature>
<reference evidence="14 15" key="1">
    <citation type="journal article" date="2004" name="Nat. Biotechnol.">
        <title>The genome sequence of the anaerobic, sulfate-reducing bacterium Desulfovibrio vulgaris Hildenborough.</title>
        <authorList>
            <person name="Heidelberg J.F."/>
            <person name="Seshadri R."/>
            <person name="Haveman S.A."/>
            <person name="Hemme C.L."/>
            <person name="Paulsen I.T."/>
            <person name="Kolonay J.F."/>
            <person name="Eisen J.A."/>
            <person name="Ward N."/>
            <person name="Methe B."/>
            <person name="Brinkac L.M."/>
            <person name="Daugherty S.C."/>
            <person name="Deboy R.T."/>
            <person name="Dodson R.J."/>
            <person name="Durkin A.S."/>
            <person name="Madupu R."/>
            <person name="Nelson W.C."/>
            <person name="Sullivan S.A."/>
            <person name="Fouts D."/>
            <person name="Haft D.H."/>
            <person name="Selengut J."/>
            <person name="Peterson J.D."/>
            <person name="Davidsen T.M."/>
            <person name="Zafar N."/>
            <person name="Zhou L."/>
            <person name="Radune D."/>
            <person name="Dimitrov G."/>
            <person name="Hance M."/>
            <person name="Tran K."/>
            <person name="Khouri H."/>
            <person name="Gill J."/>
            <person name="Utterback T.R."/>
            <person name="Feldblyum T.V."/>
            <person name="Wall J.D."/>
            <person name="Voordouw G."/>
            <person name="Fraser C.M."/>
        </authorList>
    </citation>
    <scope>NUCLEOTIDE SEQUENCE [LARGE SCALE GENOMIC DNA]</scope>
    <source>
        <strain evidence="15">ATCC 29579 / DSM 644 / NCIMB 8303 / VKM B-1760 / Hildenborough</strain>
    </source>
</reference>
<dbReference type="InterPro" id="IPR000067">
    <property type="entry name" value="FlgMring_FliF"/>
</dbReference>
<evidence type="ECO:0000256" key="11">
    <source>
        <dbReference type="SAM" id="Phobius"/>
    </source>
</evidence>
<evidence type="ECO:0000256" key="1">
    <source>
        <dbReference type="ARBA" id="ARBA00004117"/>
    </source>
</evidence>
<sequence>MSPMITDATDKARAFWSRISMSQRVFIVGLALVTVGIFFTLILWINRPDYRVLYSNLAGEDANRVVKLLQANKVPYKLENDGGTVLVPADKLYDLRIKVAGEGNLVGQGIGFEIFDDLKVGQTDFVQKINYQRALQGELIRTISEFPGVETARVHLVIPHRSLFIEEQQKPSASVVVKLREGKKMEAQDVQAIVNLVVMAVEGMDRNRVSVADTSGKILYYPTEDDSLQGLTTTQLEYKMRLQQNLERRIEELLYPVIGPGKVIAKVNADVDFSQRTIRRELYDPEKTVVRSEQRSEESTRGRANLEAGAPDANFRGDGISGSASTQEGTRETRTTNFEINKEEQNIVANVGDLSRLSVAVIVDGTYEKAADGTYTFVPRNAEEMQRIRQLVSSAVGYDRARGDTVEVNSISFGGPDLPQEASLPQLFLDYALRLGKPLLNALLVFLFLLLVVRPVVMALIRPKVEGEMIEGLEGLPAGEERLALIEGDEEVDALDALRKIEDIKAHAMQLAEQNMDQAVGIIRSWLKNDEGTKAGAA</sequence>
<keyword evidence="15" id="KW-1185">Reference proteome</keyword>
<protein>
    <recommendedName>
        <fullName evidence="9">Flagellar M-ring protein</fullName>
    </recommendedName>
</protein>
<dbReference type="KEGG" id="dvu:DVU_0313"/>
<gene>
    <name evidence="14" type="primary">fliF</name>
    <name evidence="14" type="ordered locus">DVU_0313</name>
</gene>
<dbReference type="PANTHER" id="PTHR30046">
    <property type="entry name" value="FLAGELLAR M-RING PROTEIN"/>
    <property type="match status" value="1"/>
</dbReference>
<feature type="domain" description="Flagellar M-ring C-terminal" evidence="13">
    <location>
        <begin position="254"/>
        <end position="413"/>
    </location>
</feature>
<dbReference type="PANTHER" id="PTHR30046:SF0">
    <property type="entry name" value="FLAGELLAR M-RING PROTEIN"/>
    <property type="match status" value="1"/>
</dbReference>
<keyword evidence="14" id="KW-0966">Cell projection</keyword>
<evidence type="ECO:0000313" key="15">
    <source>
        <dbReference type="Proteomes" id="UP000002194"/>
    </source>
</evidence>
<evidence type="ECO:0000256" key="5">
    <source>
        <dbReference type="ARBA" id="ARBA00022692"/>
    </source>
</evidence>
<feature type="transmembrane region" description="Helical" evidence="11">
    <location>
        <begin position="439"/>
        <end position="461"/>
    </location>
</feature>
<keyword evidence="5 11" id="KW-0812">Transmembrane</keyword>
<feature type="compositionally biased region" description="Basic and acidic residues" evidence="10">
    <location>
        <begin position="329"/>
        <end position="338"/>
    </location>
</feature>
<evidence type="ECO:0000313" key="14">
    <source>
        <dbReference type="EMBL" id="AAS94796.1"/>
    </source>
</evidence>
<evidence type="ECO:0000256" key="9">
    <source>
        <dbReference type="PIRNR" id="PIRNR004862"/>
    </source>
</evidence>
<comment type="similarity">
    <text evidence="3 9">Belongs to the FliF family.</text>
</comment>
<dbReference type="PhylomeDB" id="Q72FA1"/>
<dbReference type="InterPro" id="IPR013556">
    <property type="entry name" value="Flag_M-ring_C"/>
</dbReference>
<keyword evidence="8 9" id="KW-0975">Bacterial flagellum</keyword>
<dbReference type="GO" id="GO:0071973">
    <property type="term" value="P:bacterial-type flagellum-dependent cell motility"/>
    <property type="evidence" value="ECO:0007669"/>
    <property type="project" value="InterPro"/>
</dbReference>
<evidence type="ECO:0000256" key="2">
    <source>
        <dbReference type="ARBA" id="ARBA00004651"/>
    </source>
</evidence>
<evidence type="ECO:0000256" key="8">
    <source>
        <dbReference type="ARBA" id="ARBA00023143"/>
    </source>
</evidence>
<dbReference type="PaxDb" id="882-DVU_0313"/>
<dbReference type="InterPro" id="IPR043427">
    <property type="entry name" value="YscJ/FliF"/>
</dbReference>
<dbReference type="SMR" id="Q72FA1"/>
<dbReference type="EMBL" id="AE017285">
    <property type="protein sequence ID" value="AAS94796.1"/>
    <property type="molecule type" value="Genomic_DNA"/>
</dbReference>
<dbReference type="eggNOG" id="COG1766">
    <property type="taxonomic scope" value="Bacteria"/>
</dbReference>
<feature type="domain" description="Flagellar M-ring N-terminal" evidence="12">
    <location>
        <begin position="46"/>
        <end position="219"/>
    </location>
</feature>
<feature type="region of interest" description="Disordered" evidence="10">
    <location>
        <begin position="287"/>
        <end position="338"/>
    </location>
</feature>
<dbReference type="EnsemblBacteria" id="AAS94796">
    <property type="protein sequence ID" value="AAS94796"/>
    <property type="gene ID" value="DVU_0313"/>
</dbReference>
<proteinExistence type="inferred from homology"/>
<dbReference type="AlphaFoldDB" id="Q72FA1"/>
<comment type="subcellular location">
    <subcellularLocation>
        <location evidence="1 9">Bacterial flagellum basal body</location>
    </subcellularLocation>
    <subcellularLocation>
        <location evidence="2">Cell membrane</location>
        <topology evidence="2">Multi-pass membrane protein</topology>
    </subcellularLocation>
</comment>
<dbReference type="RefSeq" id="WP_010937620.1">
    <property type="nucleotide sequence ID" value="NC_002937.3"/>
</dbReference>
<dbReference type="InterPro" id="IPR045851">
    <property type="entry name" value="AMP-bd_C_sf"/>
</dbReference>
<dbReference type="PRINTS" id="PR01009">
    <property type="entry name" value="FLGMRINGFLIF"/>
</dbReference>
<evidence type="ECO:0000259" key="12">
    <source>
        <dbReference type="Pfam" id="PF01514"/>
    </source>
</evidence>
<evidence type="ECO:0000256" key="10">
    <source>
        <dbReference type="SAM" id="MobiDB-lite"/>
    </source>
</evidence>
<evidence type="ECO:0000256" key="7">
    <source>
        <dbReference type="ARBA" id="ARBA00023136"/>
    </source>
</evidence>
<dbReference type="NCBIfam" id="TIGR00206">
    <property type="entry name" value="fliF"/>
    <property type="match status" value="1"/>
</dbReference>
<dbReference type="PIRSF" id="PIRSF004862">
    <property type="entry name" value="FliF"/>
    <property type="match status" value="1"/>
</dbReference>
<evidence type="ECO:0000256" key="6">
    <source>
        <dbReference type="ARBA" id="ARBA00022989"/>
    </source>
</evidence>